<dbReference type="RefSeq" id="WP_131519450.1">
    <property type="nucleotide sequence ID" value="NZ_SJKD01000021.1"/>
</dbReference>
<evidence type="ECO:0000256" key="1">
    <source>
        <dbReference type="SAM" id="MobiDB-lite"/>
    </source>
</evidence>
<reference evidence="3 4" key="1">
    <citation type="submission" date="2019-02" db="EMBL/GenBank/DDBJ databases">
        <title>Kribbella capetownensis sp. nov. and Kribbella speibonae sp. nov., isolated from soil.</title>
        <authorList>
            <person name="Curtis S.M."/>
            <person name="Norton I."/>
            <person name="Everest G.J."/>
            <person name="Meyers P.R."/>
        </authorList>
    </citation>
    <scope>NUCLEOTIDE SEQUENCE [LARGE SCALE GENOMIC DNA]</scope>
    <source>
        <strain evidence="3 4">YM53</strain>
    </source>
</reference>
<dbReference type="Gene3D" id="1.20.1740.10">
    <property type="entry name" value="Amino acid/polyamine transporter I"/>
    <property type="match status" value="1"/>
</dbReference>
<dbReference type="Proteomes" id="UP000293342">
    <property type="component" value="Unassembled WGS sequence"/>
</dbReference>
<sequence>MARITPKPGGLYSMTPAGLGRSMGLGSGFVALLRYFCVHAGSFSFGGVVLGDLVHNNLHGPDLPWYVWRAVFWLGTAVLGYLKVELSAKVLTVFLLCELAIVICYNVFEFVKGGADHTGISMSMARRSSQCLARGTRIRRSGSRMTMHPPGCGVRLPKSGANDLRVRLWAHSGTKRPAAKGAGMTVEIDFWSNGADPFDIPWGQYVFHIHAGPKPGQPGTAPTSLPSTAGPVQAAPASGPQQPVITVPAWPDLTPPLMLDKLLGPDDISEWLDNIKITGNQSLQLRFDTPSGAEGFDLKTVVDGLDEHSRKIAKLDVVGWANDIDG</sequence>
<keyword evidence="4" id="KW-1185">Reference proteome</keyword>
<evidence type="ECO:0000313" key="4">
    <source>
        <dbReference type="Proteomes" id="UP000293342"/>
    </source>
</evidence>
<organism evidence="3 4">
    <name type="scientific">Kribbella capetownensis</name>
    <dbReference type="NCBI Taxonomy" id="1572659"/>
    <lineage>
        <taxon>Bacteria</taxon>
        <taxon>Bacillati</taxon>
        <taxon>Actinomycetota</taxon>
        <taxon>Actinomycetes</taxon>
        <taxon>Propionibacteriales</taxon>
        <taxon>Kribbellaceae</taxon>
        <taxon>Kribbella</taxon>
    </lineage>
</organism>
<accession>A0A4R0IKC1</accession>
<protein>
    <submittedName>
        <fullName evidence="3">APC family permease</fullName>
    </submittedName>
</protein>
<name>A0A4R0IKC1_9ACTN</name>
<feature type="transmembrane region" description="Helical" evidence="2">
    <location>
        <begin position="32"/>
        <end position="54"/>
    </location>
</feature>
<feature type="region of interest" description="Disordered" evidence="1">
    <location>
        <begin position="211"/>
        <end position="240"/>
    </location>
</feature>
<evidence type="ECO:0000256" key="2">
    <source>
        <dbReference type="SAM" id="Phobius"/>
    </source>
</evidence>
<keyword evidence="2" id="KW-0472">Membrane</keyword>
<dbReference type="OrthoDB" id="137613at2"/>
<evidence type="ECO:0000313" key="3">
    <source>
        <dbReference type="EMBL" id="TCC32644.1"/>
    </source>
</evidence>
<gene>
    <name evidence="3" type="ORF">E0H75_42650</name>
</gene>
<dbReference type="EMBL" id="SJKD01000021">
    <property type="protein sequence ID" value="TCC32644.1"/>
    <property type="molecule type" value="Genomic_DNA"/>
</dbReference>
<proteinExistence type="predicted"/>
<dbReference type="AlphaFoldDB" id="A0A4R0IKC1"/>
<comment type="caution">
    <text evidence="3">The sequence shown here is derived from an EMBL/GenBank/DDBJ whole genome shotgun (WGS) entry which is preliminary data.</text>
</comment>
<keyword evidence="2" id="KW-1133">Transmembrane helix</keyword>
<feature type="transmembrane region" description="Helical" evidence="2">
    <location>
        <begin position="90"/>
        <end position="108"/>
    </location>
</feature>
<keyword evidence="2" id="KW-0812">Transmembrane</keyword>
<feature type="transmembrane region" description="Helical" evidence="2">
    <location>
        <begin position="66"/>
        <end position="84"/>
    </location>
</feature>